<accession>A0A2T5M5G6</accession>
<gene>
    <name evidence="2" type="ORF">P175DRAFT_05481</name>
</gene>
<name>A0A2T5M5G6_9EURO</name>
<evidence type="ECO:0000256" key="1">
    <source>
        <dbReference type="SAM" id="Phobius"/>
    </source>
</evidence>
<comment type="caution">
    <text evidence="2">The sequence shown here is derived from an EMBL/GenBank/DDBJ whole genome shotgun (WGS) entry which is preliminary data.</text>
</comment>
<dbReference type="AlphaFoldDB" id="A0A2T5M5G6"/>
<sequence length="54" mass="6642">MYVCMGFVSALRVLRLCPFFFFFFFLIKIRCCCFRIMTIEIWYWYGVEVNLCTT</sequence>
<keyword evidence="1" id="KW-1133">Transmembrane helix</keyword>
<keyword evidence="1" id="KW-0472">Membrane</keyword>
<evidence type="ECO:0000313" key="2">
    <source>
        <dbReference type="EMBL" id="PTU23788.1"/>
    </source>
</evidence>
<dbReference type="EMBL" id="MSFN02000001">
    <property type="protein sequence ID" value="PTU23788.1"/>
    <property type="molecule type" value="Genomic_DNA"/>
</dbReference>
<protein>
    <submittedName>
        <fullName evidence="2">Uncharacterized protein</fullName>
    </submittedName>
</protein>
<dbReference type="VEuPathDB" id="FungiDB:P175DRAFT_05481"/>
<evidence type="ECO:0000313" key="3">
    <source>
        <dbReference type="Proteomes" id="UP000244073"/>
    </source>
</evidence>
<organism evidence="2 3">
    <name type="scientific">Aspergillus ochraceoroseus IBT 24754</name>
    <dbReference type="NCBI Taxonomy" id="1392256"/>
    <lineage>
        <taxon>Eukaryota</taxon>
        <taxon>Fungi</taxon>
        <taxon>Dikarya</taxon>
        <taxon>Ascomycota</taxon>
        <taxon>Pezizomycotina</taxon>
        <taxon>Eurotiomycetes</taxon>
        <taxon>Eurotiomycetidae</taxon>
        <taxon>Eurotiales</taxon>
        <taxon>Aspergillaceae</taxon>
        <taxon>Aspergillus</taxon>
        <taxon>Aspergillus subgen. Nidulantes</taxon>
    </lineage>
</organism>
<dbReference type="RefSeq" id="XP_040755180.1">
    <property type="nucleotide sequence ID" value="XM_040900420.1"/>
</dbReference>
<dbReference type="GeneID" id="63817303"/>
<dbReference type="Proteomes" id="UP000244073">
    <property type="component" value="Unassembled WGS sequence"/>
</dbReference>
<feature type="transmembrane region" description="Helical" evidence="1">
    <location>
        <begin position="6"/>
        <end position="27"/>
    </location>
</feature>
<keyword evidence="1" id="KW-0812">Transmembrane</keyword>
<reference evidence="2 3" key="1">
    <citation type="journal article" date="2018" name="Proc. Natl. Acad. Sci. U.S.A.">
        <title>Linking secondary metabolites to gene clusters through genome sequencing of six diverse Aspergillus species.</title>
        <authorList>
            <person name="Kaerboelling I."/>
            <person name="Vesth T.C."/>
            <person name="Frisvad J.C."/>
            <person name="Nybo J.L."/>
            <person name="Theobald S."/>
            <person name="Kuo A."/>
            <person name="Bowyer P."/>
            <person name="Matsuda Y."/>
            <person name="Mondo S."/>
            <person name="Lyhne E.K."/>
            <person name="Kogle M.E."/>
            <person name="Clum A."/>
            <person name="Lipzen A."/>
            <person name="Salamov A."/>
            <person name="Ngan C.Y."/>
            <person name="Daum C."/>
            <person name="Chiniquy J."/>
            <person name="Barry K."/>
            <person name="LaButti K."/>
            <person name="Haridas S."/>
            <person name="Simmons B.A."/>
            <person name="Magnuson J.K."/>
            <person name="Mortensen U.H."/>
            <person name="Larsen T.O."/>
            <person name="Grigoriev I.V."/>
            <person name="Baker S.E."/>
            <person name="Andersen M.R."/>
        </authorList>
    </citation>
    <scope>NUCLEOTIDE SEQUENCE [LARGE SCALE GENOMIC DNA]</scope>
    <source>
        <strain evidence="2 3">IBT 24754</strain>
    </source>
</reference>
<proteinExistence type="predicted"/>